<feature type="compositionally biased region" description="Polar residues" evidence="1">
    <location>
        <begin position="54"/>
        <end position="68"/>
    </location>
</feature>
<sequence>MGSSLSCFRASKPRKEEPPKPNNTNTNTNNNDNDKTAPSLMTTTPTDPIDITDHSTFTTPYYRTSTPANWPLTSPSPLQTPQTPPRNAVDATSPTTTTPTTRTPIYDNYIGGAATVGSHFETTTTTPTPPTPTTTSPRTISYTQNPGPFTSTSTATATNNKTRIPQLAPLPFTQTPPRTAHQYQSSARDTSRLPHRSHSGGGDGGIHAPPNNDPSPQSGRSYLCNSGGGDGGGGGRRRGE</sequence>
<evidence type="ECO:0000313" key="3">
    <source>
        <dbReference type="Proteomes" id="UP000490939"/>
    </source>
</evidence>
<accession>A0A8H3ZEQ7</accession>
<proteinExistence type="predicted"/>
<dbReference type="Proteomes" id="UP000490939">
    <property type="component" value="Unassembled WGS sequence"/>
</dbReference>
<dbReference type="EMBL" id="WNWR01000183">
    <property type="protein sequence ID" value="KAE9989501.1"/>
    <property type="molecule type" value="Genomic_DNA"/>
</dbReference>
<evidence type="ECO:0000313" key="2">
    <source>
        <dbReference type="EMBL" id="KAE9989501.1"/>
    </source>
</evidence>
<gene>
    <name evidence="2" type="ORF">EG327_002624</name>
</gene>
<name>A0A8H3ZEQ7_VENIN</name>
<feature type="compositionally biased region" description="Low complexity" evidence="1">
    <location>
        <begin position="22"/>
        <end position="31"/>
    </location>
</feature>
<feature type="region of interest" description="Disordered" evidence="1">
    <location>
        <begin position="119"/>
        <end position="240"/>
    </location>
</feature>
<feature type="compositionally biased region" description="Polar residues" evidence="1">
    <location>
        <begin position="172"/>
        <end position="188"/>
    </location>
</feature>
<organism evidence="2 3">
    <name type="scientific">Venturia inaequalis</name>
    <name type="common">Apple scab fungus</name>
    <dbReference type="NCBI Taxonomy" id="5025"/>
    <lineage>
        <taxon>Eukaryota</taxon>
        <taxon>Fungi</taxon>
        <taxon>Dikarya</taxon>
        <taxon>Ascomycota</taxon>
        <taxon>Pezizomycotina</taxon>
        <taxon>Dothideomycetes</taxon>
        <taxon>Pleosporomycetidae</taxon>
        <taxon>Venturiales</taxon>
        <taxon>Venturiaceae</taxon>
        <taxon>Venturia</taxon>
    </lineage>
</organism>
<feature type="compositionally biased region" description="Polar residues" evidence="1">
    <location>
        <begin position="214"/>
        <end position="224"/>
    </location>
</feature>
<feature type="compositionally biased region" description="Low complexity" evidence="1">
    <location>
        <begin position="71"/>
        <end position="81"/>
    </location>
</feature>
<feature type="compositionally biased region" description="Low complexity" evidence="1">
    <location>
        <begin position="150"/>
        <end position="160"/>
    </location>
</feature>
<evidence type="ECO:0000256" key="1">
    <source>
        <dbReference type="SAM" id="MobiDB-lite"/>
    </source>
</evidence>
<feature type="region of interest" description="Disordered" evidence="1">
    <location>
        <begin position="1"/>
        <end position="107"/>
    </location>
</feature>
<feature type="compositionally biased region" description="Polar residues" evidence="1">
    <location>
        <begin position="136"/>
        <end position="149"/>
    </location>
</feature>
<comment type="caution">
    <text evidence="2">The sequence shown here is derived from an EMBL/GenBank/DDBJ whole genome shotgun (WGS) entry which is preliminary data.</text>
</comment>
<dbReference type="AlphaFoldDB" id="A0A8H3ZEQ7"/>
<protein>
    <submittedName>
        <fullName evidence="2">Uncharacterized protein</fullName>
    </submittedName>
</protein>
<feature type="compositionally biased region" description="Low complexity" evidence="1">
    <location>
        <begin position="92"/>
        <end position="104"/>
    </location>
</feature>
<reference evidence="2 3" key="1">
    <citation type="submission" date="2019-07" db="EMBL/GenBank/DDBJ databases">
        <title>Venturia inaequalis Genome Resource.</title>
        <authorList>
            <person name="Lichtner F.J."/>
        </authorList>
    </citation>
    <scope>NUCLEOTIDE SEQUENCE [LARGE SCALE GENOMIC DNA]</scope>
    <source>
        <strain evidence="2 3">DMI_063113</strain>
    </source>
</reference>
<keyword evidence="3" id="KW-1185">Reference proteome</keyword>